<evidence type="ECO:0000259" key="9">
    <source>
        <dbReference type="Pfam" id="PF07731"/>
    </source>
</evidence>
<evidence type="ECO:0000259" key="10">
    <source>
        <dbReference type="Pfam" id="PF07732"/>
    </source>
</evidence>
<keyword evidence="5" id="KW-0186">Copper</keyword>
<dbReference type="Gene3D" id="2.60.40.420">
    <property type="entry name" value="Cupredoxins - blue copper proteins"/>
    <property type="match status" value="3"/>
</dbReference>
<comment type="similarity">
    <text evidence="1">Belongs to the multicopper oxidase family.</text>
</comment>
<proteinExistence type="inferred from homology"/>
<dbReference type="STRING" id="1448321.A0A317WXN4"/>
<dbReference type="Pfam" id="PF00394">
    <property type="entry name" value="Cu-oxidase"/>
    <property type="match status" value="1"/>
</dbReference>
<dbReference type="SUPFAM" id="SSF49503">
    <property type="entry name" value="Cupredoxins"/>
    <property type="match status" value="3"/>
</dbReference>
<dbReference type="CDD" id="cd13898">
    <property type="entry name" value="CuRO_3_Abr2_like"/>
    <property type="match status" value="1"/>
</dbReference>
<evidence type="ECO:0000313" key="11">
    <source>
        <dbReference type="EMBL" id="PWY90082.1"/>
    </source>
</evidence>
<dbReference type="OrthoDB" id="2121828at2759"/>
<dbReference type="VEuPathDB" id="FungiDB:BO70DRAFT_426471"/>
<dbReference type="InterPro" id="IPR002355">
    <property type="entry name" value="Cu_oxidase_Cu_BS"/>
</dbReference>
<evidence type="ECO:0000256" key="5">
    <source>
        <dbReference type="ARBA" id="ARBA00023008"/>
    </source>
</evidence>
<feature type="signal peptide" evidence="7">
    <location>
        <begin position="1"/>
        <end position="25"/>
    </location>
</feature>
<dbReference type="GeneID" id="37070028"/>
<dbReference type="RefSeq" id="XP_025402913.1">
    <property type="nucleotide sequence ID" value="XM_025547791.1"/>
</dbReference>
<keyword evidence="3 7" id="KW-0732">Signal</keyword>
<dbReference type="EMBL" id="MSFL01000003">
    <property type="protein sequence ID" value="PWY90082.1"/>
    <property type="molecule type" value="Genomic_DNA"/>
</dbReference>
<keyword evidence="12" id="KW-1185">Reference proteome</keyword>
<feature type="domain" description="Plastocyanin-like" evidence="8">
    <location>
        <begin position="178"/>
        <end position="383"/>
    </location>
</feature>
<organism evidence="11 12">
    <name type="scientific">Aspergillus heteromorphus CBS 117.55</name>
    <dbReference type="NCBI Taxonomy" id="1448321"/>
    <lineage>
        <taxon>Eukaryota</taxon>
        <taxon>Fungi</taxon>
        <taxon>Dikarya</taxon>
        <taxon>Ascomycota</taxon>
        <taxon>Pezizomycotina</taxon>
        <taxon>Eurotiomycetes</taxon>
        <taxon>Eurotiomycetidae</taxon>
        <taxon>Eurotiales</taxon>
        <taxon>Aspergillaceae</taxon>
        <taxon>Aspergillus</taxon>
        <taxon>Aspergillus subgen. Circumdati</taxon>
    </lineage>
</organism>
<evidence type="ECO:0000256" key="1">
    <source>
        <dbReference type="ARBA" id="ARBA00010609"/>
    </source>
</evidence>
<keyword evidence="4" id="KW-0560">Oxidoreductase</keyword>
<dbReference type="InterPro" id="IPR011707">
    <property type="entry name" value="Cu-oxidase-like_N"/>
</dbReference>
<dbReference type="PROSITE" id="PS00079">
    <property type="entry name" value="MULTICOPPER_OXIDASE1"/>
    <property type="match status" value="1"/>
</dbReference>
<keyword evidence="2" id="KW-0479">Metal-binding</keyword>
<evidence type="ECO:0000256" key="6">
    <source>
        <dbReference type="ARBA" id="ARBA00023180"/>
    </source>
</evidence>
<dbReference type="CDD" id="cd13876">
    <property type="entry name" value="CuRO_2_Abr2_like"/>
    <property type="match status" value="1"/>
</dbReference>
<protein>
    <submittedName>
        <fullName evidence="11">Putative L-ascorbate oxidase</fullName>
    </submittedName>
</protein>
<sequence length="607" mass="66344">MILPPRNRLALFLLSLSLLIPWASSRVVQFELDLTWEDVEVAGAVRKAILSNGQLPGPALRLKQDDEVEFLVNNSLPFGTTVHFHGIQQQNTPWSDGVPGLSQTEIQPGDQFLYKWTASDYGAYIYHAHTRAQIDDGLYGPIYIEPRESVERPFHLIATNQAQSHELQAMRDAEKKTQPIMLTDWRAFTSEEFLQIEMASGLNGYCASSVLINGKGSVVCPSRETIQALTTDAQRGFLEGGELTDMGCMPPTASFVGAYALDLSQAPRGYYEGCTPSEGPTEVFHVEAASRYASFDLISMAGSTALVFSIDEHPMYVYAVDGRYVEPVLVEAITVPIGARYSVLVKLKSDPLAAEDTTEYTIRAANSYANQLINGTALLSYNTSSKASSSSSQPYITPSALNATATTTFLNDSAIIPFPILTPSPDTTQTHILNVATINTSYTWTLGNTSYSPNNDLLSPPELFNLSAIPAQYALTTLNSTWVDIIINITTAGQPQHPFHKHSNKYFVIGSGTEPFVWASVADAMRSIPERFNLVNPPLRDTAVSPASVDGPAWLAIRYFVQNPGPWLLHCHIQMHHSGGLAIAVLDGVDEWPVMSNPVSSFSITST</sequence>
<dbReference type="GO" id="GO:0005507">
    <property type="term" value="F:copper ion binding"/>
    <property type="evidence" value="ECO:0007669"/>
    <property type="project" value="InterPro"/>
</dbReference>
<dbReference type="PROSITE" id="PS00080">
    <property type="entry name" value="MULTICOPPER_OXIDASE2"/>
    <property type="match status" value="1"/>
</dbReference>
<dbReference type="GO" id="GO:0052716">
    <property type="term" value="F:hydroquinone:oxygen oxidoreductase activity"/>
    <property type="evidence" value="ECO:0007669"/>
    <property type="project" value="UniProtKB-ARBA"/>
</dbReference>
<dbReference type="Pfam" id="PF07732">
    <property type="entry name" value="Cu-oxidase_3"/>
    <property type="match status" value="1"/>
</dbReference>
<dbReference type="GO" id="GO:0042440">
    <property type="term" value="P:pigment metabolic process"/>
    <property type="evidence" value="ECO:0007669"/>
    <property type="project" value="UniProtKB-ARBA"/>
</dbReference>
<evidence type="ECO:0000256" key="7">
    <source>
        <dbReference type="SAM" id="SignalP"/>
    </source>
</evidence>
<evidence type="ECO:0000256" key="3">
    <source>
        <dbReference type="ARBA" id="ARBA00022729"/>
    </source>
</evidence>
<accession>A0A317WXN4</accession>
<dbReference type="InterPro" id="IPR033138">
    <property type="entry name" value="Cu_oxidase_CS"/>
</dbReference>
<dbReference type="Proteomes" id="UP000247233">
    <property type="component" value="Unassembled WGS sequence"/>
</dbReference>
<dbReference type="PANTHER" id="PTHR11709:SF488">
    <property type="entry name" value="LACCASE-RELATED"/>
    <property type="match status" value="1"/>
</dbReference>
<dbReference type="AlphaFoldDB" id="A0A317WXN4"/>
<dbReference type="PANTHER" id="PTHR11709">
    <property type="entry name" value="MULTI-COPPER OXIDASE"/>
    <property type="match status" value="1"/>
</dbReference>
<evidence type="ECO:0000256" key="4">
    <source>
        <dbReference type="ARBA" id="ARBA00023002"/>
    </source>
</evidence>
<comment type="caution">
    <text evidence="11">The sequence shown here is derived from an EMBL/GenBank/DDBJ whole genome shotgun (WGS) entry which is preliminary data.</text>
</comment>
<name>A0A317WXN4_9EURO</name>
<evidence type="ECO:0000313" key="12">
    <source>
        <dbReference type="Proteomes" id="UP000247233"/>
    </source>
</evidence>
<dbReference type="InterPro" id="IPR045087">
    <property type="entry name" value="Cu-oxidase_fam"/>
</dbReference>
<reference evidence="11 12" key="1">
    <citation type="submission" date="2016-12" db="EMBL/GenBank/DDBJ databases">
        <title>The genomes of Aspergillus section Nigri reveals drivers in fungal speciation.</title>
        <authorList>
            <consortium name="DOE Joint Genome Institute"/>
            <person name="Vesth T.C."/>
            <person name="Nybo J."/>
            <person name="Theobald S."/>
            <person name="Brandl J."/>
            <person name="Frisvad J.C."/>
            <person name="Nielsen K.F."/>
            <person name="Lyhne E.K."/>
            <person name="Kogle M.E."/>
            <person name="Kuo A."/>
            <person name="Riley R."/>
            <person name="Clum A."/>
            <person name="Nolan M."/>
            <person name="Lipzen A."/>
            <person name="Salamov A."/>
            <person name="Henrissat B."/>
            <person name="Wiebenga A."/>
            <person name="De Vries R.P."/>
            <person name="Grigoriev I.V."/>
            <person name="Mortensen U.H."/>
            <person name="Andersen M.R."/>
            <person name="Baker S.E."/>
        </authorList>
    </citation>
    <scope>NUCLEOTIDE SEQUENCE [LARGE SCALE GENOMIC DNA]</scope>
    <source>
        <strain evidence="11 12">CBS 117.55</strain>
    </source>
</reference>
<gene>
    <name evidence="11" type="ORF">BO70DRAFT_426471</name>
</gene>
<dbReference type="InterPro" id="IPR011706">
    <property type="entry name" value="Cu-oxidase_C"/>
</dbReference>
<feature type="domain" description="Plastocyanin-like" evidence="9">
    <location>
        <begin position="475"/>
        <end position="588"/>
    </location>
</feature>
<evidence type="ECO:0000256" key="2">
    <source>
        <dbReference type="ARBA" id="ARBA00022723"/>
    </source>
</evidence>
<dbReference type="FunFam" id="2.60.40.420:FF:000036">
    <property type="entry name" value="L-ascorbate oxidase"/>
    <property type="match status" value="1"/>
</dbReference>
<dbReference type="Pfam" id="PF07731">
    <property type="entry name" value="Cu-oxidase_2"/>
    <property type="match status" value="1"/>
</dbReference>
<evidence type="ECO:0000259" key="8">
    <source>
        <dbReference type="Pfam" id="PF00394"/>
    </source>
</evidence>
<dbReference type="InterPro" id="IPR001117">
    <property type="entry name" value="Cu-oxidase_2nd"/>
</dbReference>
<feature type="domain" description="Plastocyanin-like" evidence="10">
    <location>
        <begin position="35"/>
        <end position="148"/>
    </location>
</feature>
<dbReference type="InterPro" id="IPR008972">
    <property type="entry name" value="Cupredoxin"/>
</dbReference>
<feature type="chain" id="PRO_5016395852" evidence="7">
    <location>
        <begin position="26"/>
        <end position="607"/>
    </location>
</feature>
<keyword evidence="6" id="KW-0325">Glycoprotein</keyword>
<dbReference type="CDD" id="cd13850">
    <property type="entry name" value="CuRO_1_Abr2_like"/>
    <property type="match status" value="1"/>
</dbReference>